<dbReference type="PIRSF" id="PIRSF028757">
    <property type="entry name" value="LD-carboxypeptidase"/>
    <property type="match status" value="1"/>
</dbReference>
<dbReference type="InterPro" id="IPR029062">
    <property type="entry name" value="Class_I_gatase-like"/>
</dbReference>
<dbReference type="InterPro" id="IPR040921">
    <property type="entry name" value="Peptidase_S66C"/>
</dbReference>
<keyword evidence="10" id="KW-1185">Reference proteome</keyword>
<keyword evidence="6" id="KW-0732">Signal</keyword>
<evidence type="ECO:0000259" key="7">
    <source>
        <dbReference type="Pfam" id="PF02016"/>
    </source>
</evidence>
<dbReference type="InterPro" id="IPR027461">
    <property type="entry name" value="Carboxypeptidase_A_C_sf"/>
</dbReference>
<keyword evidence="2" id="KW-0121">Carboxypeptidase</keyword>
<evidence type="ECO:0000256" key="4">
    <source>
        <dbReference type="ARBA" id="ARBA00022801"/>
    </source>
</evidence>
<feature type="domain" description="LD-carboxypeptidase C-terminal" evidence="8">
    <location>
        <begin position="210"/>
        <end position="325"/>
    </location>
</feature>
<dbReference type="InterPro" id="IPR027478">
    <property type="entry name" value="LdcA_N"/>
</dbReference>
<dbReference type="InterPro" id="IPR003507">
    <property type="entry name" value="S66_fam"/>
</dbReference>
<evidence type="ECO:0000256" key="3">
    <source>
        <dbReference type="ARBA" id="ARBA00022670"/>
    </source>
</evidence>
<accession>A0ABM9P1B4</accession>
<sequence>MRFTKQKMFVFSLLVSLLLSMSMNAQNNFMKLKTPPFLQKGDTIVILAPAGILKNRKHIIDKAKKLAQSWGLKVVYGKHMFNQSHHFSGTDEQRCQDFQDALDNPNIKAIWSARGGYGSVRILDKLDFSKFIENPKWVIGYSDITAFHNHIHNLGVETIHGIMGTSLQDKPEVLAESIASLKKVLFGEKLSYQIITSKYNRTPNKINKFSGELIGGNIAILTSMLGSESQISTENKVLFIEEIGEYKYSIDRMLQSLKRAGYFTKVNAVIVGDMTKVKKNSTPWGSSIEQLILDVIPKDIPVVFNFPAGHEPDNRALIMGRTVEVNNDKIVTVKFK</sequence>
<dbReference type="PANTHER" id="PTHR30237">
    <property type="entry name" value="MURAMOYLTETRAPEPTIDE CARBOXYPEPTIDASE"/>
    <property type="match status" value="1"/>
</dbReference>
<evidence type="ECO:0000256" key="6">
    <source>
        <dbReference type="SAM" id="SignalP"/>
    </source>
</evidence>
<evidence type="ECO:0000313" key="9">
    <source>
        <dbReference type="EMBL" id="CAL2087152.1"/>
    </source>
</evidence>
<dbReference type="Gene3D" id="3.40.50.10740">
    <property type="entry name" value="Class I glutamine amidotransferase-like"/>
    <property type="match status" value="1"/>
</dbReference>
<feature type="domain" description="LD-carboxypeptidase N-terminal" evidence="7">
    <location>
        <begin position="44"/>
        <end position="161"/>
    </location>
</feature>
<keyword evidence="3" id="KW-0645">Protease</keyword>
<dbReference type="Gene3D" id="3.50.30.60">
    <property type="entry name" value="LD-carboxypeptidase A C-terminal domain-like"/>
    <property type="match status" value="1"/>
</dbReference>
<feature type="signal peptide" evidence="6">
    <location>
        <begin position="1"/>
        <end position="25"/>
    </location>
</feature>
<dbReference type="CDD" id="cd07025">
    <property type="entry name" value="Peptidase_S66"/>
    <property type="match status" value="1"/>
</dbReference>
<dbReference type="PANTHER" id="PTHR30237:SF2">
    <property type="entry name" value="MUREIN TETRAPEPTIDE CARBOXYPEPTIDASE"/>
    <property type="match status" value="1"/>
</dbReference>
<reference evidence="9 10" key="1">
    <citation type="submission" date="2024-05" db="EMBL/GenBank/DDBJ databases">
        <authorList>
            <person name="Duchaud E."/>
        </authorList>
    </citation>
    <scope>NUCLEOTIDE SEQUENCE [LARGE SCALE GENOMIC DNA]</scope>
    <source>
        <strain evidence="9">Ena-SAMPLE-TAB-13-05-2024-13:56:06:370-140309</strain>
    </source>
</reference>
<evidence type="ECO:0000313" key="10">
    <source>
        <dbReference type="Proteomes" id="UP001497514"/>
    </source>
</evidence>
<protein>
    <submittedName>
        <fullName evidence="9">LD-carboxypeptidase</fullName>
    </submittedName>
</protein>
<dbReference type="SUPFAM" id="SSF141986">
    <property type="entry name" value="LD-carboxypeptidase A C-terminal domain-like"/>
    <property type="match status" value="1"/>
</dbReference>
<dbReference type="EMBL" id="OZ038524">
    <property type="protein sequence ID" value="CAL2087152.1"/>
    <property type="molecule type" value="Genomic_DNA"/>
</dbReference>
<feature type="chain" id="PRO_5047394524" evidence="6">
    <location>
        <begin position="26"/>
        <end position="336"/>
    </location>
</feature>
<evidence type="ECO:0000256" key="5">
    <source>
        <dbReference type="ARBA" id="ARBA00022825"/>
    </source>
</evidence>
<dbReference type="Pfam" id="PF17676">
    <property type="entry name" value="Peptidase_S66C"/>
    <property type="match status" value="1"/>
</dbReference>
<dbReference type="SUPFAM" id="SSF52317">
    <property type="entry name" value="Class I glutamine amidotransferase-like"/>
    <property type="match status" value="1"/>
</dbReference>
<dbReference type="InterPro" id="IPR040449">
    <property type="entry name" value="Peptidase_S66_N"/>
</dbReference>
<organism evidence="9 10">
    <name type="scientific">Tenacibaculum dicentrarchi</name>
    <dbReference type="NCBI Taxonomy" id="669041"/>
    <lineage>
        <taxon>Bacteria</taxon>
        <taxon>Pseudomonadati</taxon>
        <taxon>Bacteroidota</taxon>
        <taxon>Flavobacteriia</taxon>
        <taxon>Flavobacteriales</taxon>
        <taxon>Flavobacteriaceae</taxon>
        <taxon>Tenacibaculum</taxon>
    </lineage>
</organism>
<dbReference type="RefSeq" id="WP_234985002.1">
    <property type="nucleotide sequence ID" value="NZ_OZ038524.1"/>
</dbReference>
<keyword evidence="4" id="KW-0378">Hydrolase</keyword>
<name>A0ABM9P1B4_9FLAO</name>
<evidence type="ECO:0000259" key="8">
    <source>
        <dbReference type="Pfam" id="PF17676"/>
    </source>
</evidence>
<evidence type="ECO:0000256" key="2">
    <source>
        <dbReference type="ARBA" id="ARBA00022645"/>
    </source>
</evidence>
<comment type="similarity">
    <text evidence="1">Belongs to the peptidase S66 family.</text>
</comment>
<gene>
    <name evidence="9" type="ORF">TD3509T_2179</name>
</gene>
<evidence type="ECO:0000256" key="1">
    <source>
        <dbReference type="ARBA" id="ARBA00010233"/>
    </source>
</evidence>
<dbReference type="Pfam" id="PF02016">
    <property type="entry name" value="Peptidase_S66"/>
    <property type="match status" value="1"/>
</dbReference>
<dbReference type="Proteomes" id="UP001497514">
    <property type="component" value="Chromosome"/>
</dbReference>
<keyword evidence="5" id="KW-0720">Serine protease</keyword>
<proteinExistence type="inferred from homology"/>